<protein>
    <recommendedName>
        <fullName evidence="5">Extracellular membrane protein CFEM domain-containing protein</fullName>
    </recommendedName>
</protein>
<feature type="compositionally biased region" description="Low complexity" evidence="1">
    <location>
        <begin position="208"/>
        <end position="262"/>
    </location>
</feature>
<sequence length="286" mass="27553">MLFAVAALALATLASAQSAPDWQLIPKNCATQCASTIETSFLCNQQYQGGTAVYSCFCQAYPTDAAGCASCLTSNNAAALGSLLSSTTADCAAQQKSCAFACAFETCASSDIACQCSATYLENIFNCASCNSANNNAQGTKLADFDALNKSCGAQSFSGANQQFLTFVQSPTGQAGYQAPTLTATGGGEAATGTFQAATGKIPNTTQPAGGASSAPAPSGGAASSGAAAASSSHAAGSSSKPAASGSVAASASGSAAASPKPSSAANAVVAPAAMAVAVAVAVAAF</sequence>
<feature type="chain" id="PRO_5045752518" description="Extracellular membrane protein CFEM domain-containing protein" evidence="2">
    <location>
        <begin position="17"/>
        <end position="286"/>
    </location>
</feature>
<accession>A0ABR3Q3F9</accession>
<evidence type="ECO:0008006" key="5">
    <source>
        <dbReference type="Google" id="ProtNLM"/>
    </source>
</evidence>
<organism evidence="3 4">
    <name type="scientific">Vanrija albida</name>
    <dbReference type="NCBI Taxonomy" id="181172"/>
    <lineage>
        <taxon>Eukaryota</taxon>
        <taxon>Fungi</taxon>
        <taxon>Dikarya</taxon>
        <taxon>Basidiomycota</taxon>
        <taxon>Agaricomycotina</taxon>
        <taxon>Tremellomycetes</taxon>
        <taxon>Trichosporonales</taxon>
        <taxon>Trichosporonaceae</taxon>
        <taxon>Vanrija</taxon>
    </lineage>
</organism>
<evidence type="ECO:0000256" key="1">
    <source>
        <dbReference type="SAM" id="MobiDB-lite"/>
    </source>
</evidence>
<proteinExistence type="predicted"/>
<gene>
    <name evidence="3" type="ORF">Q8F55_005891</name>
</gene>
<dbReference type="Proteomes" id="UP001565368">
    <property type="component" value="Unassembled WGS sequence"/>
</dbReference>
<name>A0ABR3Q3F9_9TREE</name>
<keyword evidence="2" id="KW-0732">Signal</keyword>
<evidence type="ECO:0000256" key="2">
    <source>
        <dbReference type="SAM" id="SignalP"/>
    </source>
</evidence>
<evidence type="ECO:0000313" key="3">
    <source>
        <dbReference type="EMBL" id="KAL1409067.1"/>
    </source>
</evidence>
<evidence type="ECO:0000313" key="4">
    <source>
        <dbReference type="Proteomes" id="UP001565368"/>
    </source>
</evidence>
<reference evidence="3 4" key="1">
    <citation type="submission" date="2023-08" db="EMBL/GenBank/DDBJ databases">
        <title>Annotated Genome Sequence of Vanrija albida AlHP1.</title>
        <authorList>
            <person name="Herzog R."/>
        </authorList>
    </citation>
    <scope>NUCLEOTIDE SEQUENCE [LARGE SCALE GENOMIC DNA]</scope>
    <source>
        <strain evidence="3 4">AlHP1</strain>
    </source>
</reference>
<keyword evidence="4" id="KW-1185">Reference proteome</keyword>
<feature type="region of interest" description="Disordered" evidence="1">
    <location>
        <begin position="200"/>
        <end position="262"/>
    </location>
</feature>
<comment type="caution">
    <text evidence="3">The sequence shown here is derived from an EMBL/GenBank/DDBJ whole genome shotgun (WGS) entry which is preliminary data.</text>
</comment>
<dbReference type="RefSeq" id="XP_069209011.1">
    <property type="nucleotide sequence ID" value="XM_069354369.1"/>
</dbReference>
<dbReference type="GeneID" id="95986934"/>
<feature type="signal peptide" evidence="2">
    <location>
        <begin position="1"/>
        <end position="16"/>
    </location>
</feature>
<dbReference type="EMBL" id="JBBXJM010000004">
    <property type="protein sequence ID" value="KAL1409067.1"/>
    <property type="molecule type" value="Genomic_DNA"/>
</dbReference>